<comment type="caution">
    <text evidence="1">The sequence shown here is derived from an EMBL/GenBank/DDBJ whole genome shotgun (WGS) entry which is preliminary data.</text>
</comment>
<accession>A0AAD9HAD1</accession>
<name>A0AAD9HAD1_9PEZI</name>
<proteinExistence type="predicted"/>
<gene>
    <name evidence="1" type="ORF">LX32DRAFT_643720</name>
</gene>
<sequence length="99" mass="11797">MDEPPESVFLEDYEEKMAILDYIANTSFVQQPGMKAKRVKQTMVSRFVWACIWVTPIQTLRQWKATIDDDEPLPFDKMLSHLNAILPRLIQYYKFFCYI</sequence>
<dbReference type="Proteomes" id="UP001232148">
    <property type="component" value="Unassembled WGS sequence"/>
</dbReference>
<evidence type="ECO:0000313" key="1">
    <source>
        <dbReference type="EMBL" id="KAK2024319.1"/>
    </source>
</evidence>
<dbReference type="EMBL" id="MU842968">
    <property type="protein sequence ID" value="KAK2024319.1"/>
    <property type="molecule type" value="Genomic_DNA"/>
</dbReference>
<evidence type="ECO:0000313" key="2">
    <source>
        <dbReference type="Proteomes" id="UP001232148"/>
    </source>
</evidence>
<keyword evidence="2" id="KW-1185">Reference proteome</keyword>
<protein>
    <recommendedName>
        <fullName evidence="3">PiggyBac transposable element-derived protein domain-containing protein</fullName>
    </recommendedName>
</protein>
<evidence type="ECO:0008006" key="3">
    <source>
        <dbReference type="Google" id="ProtNLM"/>
    </source>
</evidence>
<dbReference type="AlphaFoldDB" id="A0AAD9HAD1"/>
<organism evidence="1 2">
    <name type="scientific">Colletotrichum zoysiae</name>
    <dbReference type="NCBI Taxonomy" id="1216348"/>
    <lineage>
        <taxon>Eukaryota</taxon>
        <taxon>Fungi</taxon>
        <taxon>Dikarya</taxon>
        <taxon>Ascomycota</taxon>
        <taxon>Pezizomycotina</taxon>
        <taxon>Sordariomycetes</taxon>
        <taxon>Hypocreomycetidae</taxon>
        <taxon>Glomerellales</taxon>
        <taxon>Glomerellaceae</taxon>
        <taxon>Colletotrichum</taxon>
        <taxon>Colletotrichum graminicola species complex</taxon>
    </lineage>
</organism>
<reference evidence="1" key="1">
    <citation type="submission" date="2021-06" db="EMBL/GenBank/DDBJ databases">
        <title>Comparative genomics, transcriptomics and evolutionary studies reveal genomic signatures of adaptation to plant cell wall in hemibiotrophic fungi.</title>
        <authorList>
            <consortium name="DOE Joint Genome Institute"/>
            <person name="Baroncelli R."/>
            <person name="Diaz J.F."/>
            <person name="Benocci T."/>
            <person name="Peng M."/>
            <person name="Battaglia E."/>
            <person name="Haridas S."/>
            <person name="Andreopoulos W."/>
            <person name="Labutti K."/>
            <person name="Pangilinan J."/>
            <person name="Floch G.L."/>
            <person name="Makela M.R."/>
            <person name="Henrissat B."/>
            <person name="Grigoriev I.V."/>
            <person name="Crouch J.A."/>
            <person name="De Vries R.P."/>
            <person name="Sukno S.A."/>
            <person name="Thon M.R."/>
        </authorList>
    </citation>
    <scope>NUCLEOTIDE SEQUENCE</scope>
    <source>
        <strain evidence="1">MAFF235873</strain>
    </source>
</reference>